<dbReference type="InterPro" id="IPR001412">
    <property type="entry name" value="aa-tRNA-synth_I_CS"/>
</dbReference>
<keyword evidence="5" id="KW-0648">Protein biosynthesis</keyword>
<dbReference type="PANTHER" id="PTHR43311">
    <property type="entry name" value="GLUTAMATE--TRNA LIGASE"/>
    <property type="match status" value="1"/>
</dbReference>
<dbReference type="AlphaFoldDB" id="A0AA35UUL1"/>
<dbReference type="RefSeq" id="WP_289841580.1">
    <property type="nucleotide sequence ID" value="NZ_CATKSH010000002.1"/>
</dbReference>
<comment type="similarity">
    <text evidence="5">Belongs to the class-I aminoacyl-tRNA synthetase family.</text>
</comment>
<dbReference type="EC" id="6.1.1.-" evidence="7"/>
<dbReference type="GO" id="GO:0006424">
    <property type="term" value="P:glutamyl-tRNA aminoacylation"/>
    <property type="evidence" value="ECO:0007669"/>
    <property type="project" value="TreeGrafter"/>
</dbReference>
<evidence type="ECO:0000256" key="5">
    <source>
        <dbReference type="RuleBase" id="RU363037"/>
    </source>
</evidence>
<dbReference type="Gene3D" id="3.40.50.620">
    <property type="entry name" value="HUPs"/>
    <property type="match status" value="1"/>
</dbReference>
<dbReference type="InterPro" id="IPR049940">
    <property type="entry name" value="GluQ/Sye"/>
</dbReference>
<keyword evidence="4 5" id="KW-0030">Aminoacyl-tRNA synthetase</keyword>
<comment type="caution">
    <text evidence="7">The sequence shown here is derived from an EMBL/GenBank/DDBJ whole genome shotgun (WGS) entry which is preliminary data.</text>
</comment>
<name>A0AA35UUL1_9PROT</name>
<dbReference type="SUPFAM" id="SSF52374">
    <property type="entry name" value="Nucleotidylyl transferase"/>
    <property type="match status" value="1"/>
</dbReference>
<evidence type="ECO:0000256" key="2">
    <source>
        <dbReference type="ARBA" id="ARBA00022741"/>
    </source>
</evidence>
<dbReference type="PROSITE" id="PS00178">
    <property type="entry name" value="AA_TRNA_LIGASE_I"/>
    <property type="match status" value="1"/>
</dbReference>
<organism evidence="7 8">
    <name type="scientific">Brytella acorum</name>
    <dbReference type="NCBI Taxonomy" id="2959299"/>
    <lineage>
        <taxon>Bacteria</taxon>
        <taxon>Pseudomonadati</taxon>
        <taxon>Pseudomonadota</taxon>
        <taxon>Alphaproteobacteria</taxon>
        <taxon>Acetobacterales</taxon>
        <taxon>Acetobacteraceae</taxon>
        <taxon>Brytella</taxon>
    </lineage>
</organism>
<evidence type="ECO:0000256" key="3">
    <source>
        <dbReference type="ARBA" id="ARBA00022840"/>
    </source>
</evidence>
<reference evidence="7" key="1">
    <citation type="submission" date="2023-03" db="EMBL/GenBank/DDBJ databases">
        <authorList>
            <person name="Cleenwerck I."/>
        </authorList>
    </citation>
    <scope>NUCLEOTIDE SEQUENCE</scope>
    <source>
        <strain evidence="7">LMG 32879</strain>
    </source>
</reference>
<dbReference type="GO" id="GO:0005524">
    <property type="term" value="F:ATP binding"/>
    <property type="evidence" value="ECO:0007669"/>
    <property type="project" value="UniProtKB-KW"/>
</dbReference>
<keyword evidence="2 5" id="KW-0547">Nucleotide-binding</keyword>
<gene>
    <name evidence="7" type="primary">gluQRS</name>
    <name evidence="7" type="ORF">LMG32879_000548</name>
</gene>
<dbReference type="EMBL" id="CATKSH010000002">
    <property type="protein sequence ID" value="CAI9119726.1"/>
    <property type="molecule type" value="Genomic_DNA"/>
</dbReference>
<accession>A0AA35UUL1</accession>
<evidence type="ECO:0000259" key="6">
    <source>
        <dbReference type="Pfam" id="PF00749"/>
    </source>
</evidence>
<keyword evidence="1 5" id="KW-0436">Ligase</keyword>
<dbReference type="PANTHER" id="PTHR43311:SF1">
    <property type="entry name" value="GLUTAMYL-Q TRNA(ASP) SYNTHETASE"/>
    <property type="match status" value="1"/>
</dbReference>
<dbReference type="NCBIfam" id="NF004315">
    <property type="entry name" value="PRK05710.1-4"/>
    <property type="match status" value="1"/>
</dbReference>
<proteinExistence type="inferred from homology"/>
<evidence type="ECO:0000313" key="8">
    <source>
        <dbReference type="Proteomes" id="UP001176960"/>
    </source>
</evidence>
<dbReference type="GO" id="GO:0005829">
    <property type="term" value="C:cytosol"/>
    <property type="evidence" value="ECO:0007669"/>
    <property type="project" value="TreeGrafter"/>
</dbReference>
<evidence type="ECO:0000256" key="4">
    <source>
        <dbReference type="ARBA" id="ARBA00023146"/>
    </source>
</evidence>
<evidence type="ECO:0000313" key="7">
    <source>
        <dbReference type="EMBL" id="CAI9119726.1"/>
    </source>
</evidence>
<dbReference type="Proteomes" id="UP001176960">
    <property type="component" value="Unassembled WGS sequence"/>
</dbReference>
<dbReference type="Pfam" id="PF00749">
    <property type="entry name" value="tRNA-synt_1c"/>
    <property type="match status" value="1"/>
</dbReference>
<feature type="domain" description="Glutamyl/glutaminyl-tRNA synthetase class Ib catalytic" evidence="6">
    <location>
        <begin position="5"/>
        <end position="247"/>
    </location>
</feature>
<dbReference type="InterPro" id="IPR014729">
    <property type="entry name" value="Rossmann-like_a/b/a_fold"/>
</dbReference>
<dbReference type="GO" id="GO:0004818">
    <property type="term" value="F:glutamate-tRNA ligase activity"/>
    <property type="evidence" value="ECO:0007669"/>
    <property type="project" value="TreeGrafter"/>
</dbReference>
<sequence length="281" mass="30797">MAGLLTRFAPSPTGYLHLGHVISALHARDHAGPDGYRVRIEDIDPVRCLPLYTQALLDDLAWLGLLPPAPIRRQSEHFPSYHLVLTRLKERRLLYPCGCTRQEVADASHGYAPDGSRIYPGTCRDHGPPEGRPLVWRLDMGRALAEIGGEPGWVETGKGRIGSEAAAFGDVVLARRDTGVSYHLCVTHDDALENIDLVTRGMDLFPVTSVHRVLQLLLGYPEPVYAHHPLILGADGRKLSKRTGAEAIRGLRAQGLSAREVRALACRALEESQAQTDYSVG</sequence>
<dbReference type="InterPro" id="IPR020058">
    <property type="entry name" value="Glu/Gln-tRNA-synth_Ib_cat-dom"/>
</dbReference>
<keyword evidence="3 5" id="KW-0067">ATP-binding</keyword>
<evidence type="ECO:0000256" key="1">
    <source>
        <dbReference type="ARBA" id="ARBA00022598"/>
    </source>
</evidence>
<protein>
    <submittedName>
        <fullName evidence="7">tRNA glutamyl-Q(34) synthetase GluQRS</fullName>
        <ecNumber evidence="7">6.1.1.-</ecNumber>
    </submittedName>
</protein>
<keyword evidence="8" id="KW-1185">Reference proteome</keyword>